<dbReference type="AlphaFoldDB" id="A0A832A5R9"/>
<organism evidence="1">
    <name type="scientific">Desulfacinum infernum</name>
    <dbReference type="NCBI Taxonomy" id="35837"/>
    <lineage>
        <taxon>Bacteria</taxon>
        <taxon>Pseudomonadati</taxon>
        <taxon>Thermodesulfobacteriota</taxon>
        <taxon>Syntrophobacteria</taxon>
        <taxon>Syntrophobacterales</taxon>
        <taxon>Syntrophobacteraceae</taxon>
        <taxon>Desulfacinum</taxon>
    </lineage>
</organism>
<sequence length="77" mass="9028">MSASCRFHPERPAVVRCEKFEYGYCQECVDACEACTDPELYCRHRTACIIWELCRREVKRRRREACASSALHEGNLQ</sequence>
<evidence type="ECO:0000313" key="1">
    <source>
        <dbReference type="EMBL" id="HFK97234.1"/>
    </source>
</evidence>
<reference evidence="1" key="1">
    <citation type="journal article" date="2020" name="mSystems">
        <title>Genome- and Community-Level Interaction Insights into Carbon Utilization and Element Cycling Functions of Hydrothermarchaeota in Hydrothermal Sediment.</title>
        <authorList>
            <person name="Zhou Z."/>
            <person name="Liu Y."/>
            <person name="Xu W."/>
            <person name="Pan J."/>
            <person name="Luo Z.H."/>
            <person name="Li M."/>
        </authorList>
    </citation>
    <scope>NUCLEOTIDE SEQUENCE [LARGE SCALE GENOMIC DNA]</scope>
    <source>
        <strain evidence="1">SpSt-456</strain>
    </source>
</reference>
<proteinExistence type="predicted"/>
<dbReference type="EMBL" id="DSTK01000023">
    <property type="protein sequence ID" value="HFK97234.1"/>
    <property type="molecule type" value="Genomic_DNA"/>
</dbReference>
<name>A0A832A5R9_9BACT</name>
<gene>
    <name evidence="1" type="ORF">ENS06_07910</name>
</gene>
<accession>A0A832A5R9</accession>
<comment type="caution">
    <text evidence="1">The sequence shown here is derived from an EMBL/GenBank/DDBJ whole genome shotgun (WGS) entry which is preliminary data.</text>
</comment>
<protein>
    <submittedName>
        <fullName evidence="1">Uncharacterized protein</fullName>
    </submittedName>
</protein>